<gene>
    <name evidence="1" type="ORF">EDD29_5054</name>
</gene>
<protein>
    <recommendedName>
        <fullName evidence="3">Transcriptional regulator</fullName>
    </recommendedName>
</protein>
<dbReference type="InterPro" id="IPR011990">
    <property type="entry name" value="TPR-like_helical_dom_sf"/>
</dbReference>
<proteinExistence type="predicted"/>
<dbReference type="SUPFAM" id="SSF48452">
    <property type="entry name" value="TPR-like"/>
    <property type="match status" value="1"/>
</dbReference>
<dbReference type="Proteomes" id="UP000272400">
    <property type="component" value="Unassembled WGS sequence"/>
</dbReference>
<keyword evidence="2" id="KW-1185">Reference proteome</keyword>
<organism evidence="1 2">
    <name type="scientific">Actinocorallia herbida</name>
    <dbReference type="NCBI Taxonomy" id="58109"/>
    <lineage>
        <taxon>Bacteria</taxon>
        <taxon>Bacillati</taxon>
        <taxon>Actinomycetota</taxon>
        <taxon>Actinomycetes</taxon>
        <taxon>Streptosporangiales</taxon>
        <taxon>Thermomonosporaceae</taxon>
        <taxon>Actinocorallia</taxon>
    </lineage>
</organism>
<dbReference type="AlphaFoldDB" id="A0A3N1D1R6"/>
<evidence type="ECO:0008006" key="3">
    <source>
        <dbReference type="Google" id="ProtNLM"/>
    </source>
</evidence>
<reference evidence="1 2" key="1">
    <citation type="submission" date="2018-11" db="EMBL/GenBank/DDBJ databases">
        <title>Sequencing the genomes of 1000 actinobacteria strains.</title>
        <authorList>
            <person name="Klenk H.-P."/>
        </authorList>
    </citation>
    <scope>NUCLEOTIDE SEQUENCE [LARGE SCALE GENOMIC DNA]</scope>
    <source>
        <strain evidence="1 2">DSM 44254</strain>
    </source>
</reference>
<dbReference type="EMBL" id="RJKE01000001">
    <property type="protein sequence ID" value="ROO87446.1"/>
    <property type="molecule type" value="Genomic_DNA"/>
</dbReference>
<sequence>MIRGWEAGDHRPGTEWQRAYSVAFGIPEDLLFAQEAAAPGYVPLLVQSPFSVGGDVARARLTVDEAERLLADLYRREAAEGGNALCRTVGEHVSAATRVFNHGSIGLSSERRLFGSIAGLSQMAGWLAVDANRHGDANRYLGAALYSAYEIDDLSLASHVMGYLSLSAFYQDNPRKALSLAKAGADLATADAQPQAVAILHTRAARAHARLGEDEDCKRRLDQATTALDSRGASREPPQWAGYISTLEMTAQQGACHLDLGDAASAITATTEAIRLIETRHPHHVRDLAHYKIRLATAYARSGEPEHAAELADQAHAITRRIGSARVDGRLRELLRTLDGYDSPGVRKVVERLMAR</sequence>
<evidence type="ECO:0000313" key="2">
    <source>
        <dbReference type="Proteomes" id="UP000272400"/>
    </source>
</evidence>
<dbReference type="Gene3D" id="1.25.40.10">
    <property type="entry name" value="Tetratricopeptide repeat domain"/>
    <property type="match status" value="1"/>
</dbReference>
<name>A0A3N1D1R6_9ACTN</name>
<accession>A0A3N1D1R6</accession>
<dbReference type="OrthoDB" id="4074704at2"/>
<comment type="caution">
    <text evidence="1">The sequence shown here is derived from an EMBL/GenBank/DDBJ whole genome shotgun (WGS) entry which is preliminary data.</text>
</comment>
<dbReference type="RefSeq" id="WP_148086085.1">
    <property type="nucleotide sequence ID" value="NZ_RJKE01000001.1"/>
</dbReference>
<evidence type="ECO:0000313" key="1">
    <source>
        <dbReference type="EMBL" id="ROO87446.1"/>
    </source>
</evidence>